<reference evidence="1 2" key="1">
    <citation type="submission" date="2021-03" db="EMBL/GenBank/DDBJ databases">
        <title>Complete genome sequence of Streptomyces cyanogenus S136, producer of anticancer angucycline landomycin A.</title>
        <authorList>
            <person name="Hrab P."/>
            <person name="Ruckert C."/>
            <person name="Busche T."/>
            <person name="Ostash I."/>
            <person name="Kalinowski J."/>
            <person name="Fedorenko V."/>
            <person name="Yushchuk O."/>
            <person name="Ostash B."/>
        </authorList>
    </citation>
    <scope>NUCLEOTIDE SEQUENCE [LARGE SCALE GENOMIC DNA]</scope>
    <source>
        <strain evidence="1 2">S136</strain>
    </source>
</reference>
<sequence>MNDIALPTQEEARALTDRIKIAVEGTWQLIREAYTTRTWAVLGYDTWDAYCTAEFGETRLRLPREERQEVVASLRDSGLSVRAIASATGVGRGTVERDLAGVPSGTPGTRSVVGTDGRVYAQSRASDADIVDAELVDEPARPEPPKVKRRPLPEAFTDAGRDLTRAAERLARLTEDDRFARNRETTHHQVPELLGALEHTTRLVQAMNLPTAEASEEARRWWATSLHKISDALADVANSLEKEL</sequence>
<dbReference type="RefSeq" id="WP_208030909.1">
    <property type="nucleotide sequence ID" value="NZ_CP071839.1"/>
</dbReference>
<name>A0ABX7TNK2_STRCY</name>
<evidence type="ECO:0000313" key="1">
    <source>
        <dbReference type="EMBL" id="QTD97021.1"/>
    </source>
</evidence>
<protein>
    <submittedName>
        <fullName evidence="1">Uncharacterized protein</fullName>
    </submittedName>
</protein>
<organism evidence="1 2">
    <name type="scientific">Streptomyces cyanogenus</name>
    <dbReference type="NCBI Taxonomy" id="80860"/>
    <lineage>
        <taxon>Bacteria</taxon>
        <taxon>Bacillati</taxon>
        <taxon>Actinomycetota</taxon>
        <taxon>Actinomycetes</taxon>
        <taxon>Kitasatosporales</taxon>
        <taxon>Streptomycetaceae</taxon>
        <taxon>Streptomyces</taxon>
    </lineage>
</organism>
<proteinExistence type="predicted"/>
<keyword evidence="2" id="KW-1185">Reference proteome</keyword>
<dbReference type="Proteomes" id="UP000663908">
    <property type="component" value="Chromosome"/>
</dbReference>
<accession>A0ABX7TNK2</accession>
<evidence type="ECO:0000313" key="2">
    <source>
        <dbReference type="Proteomes" id="UP000663908"/>
    </source>
</evidence>
<gene>
    <name evidence="1" type="ORF">S1361_06630</name>
</gene>
<dbReference type="EMBL" id="CP071839">
    <property type="protein sequence ID" value="QTD97021.1"/>
    <property type="molecule type" value="Genomic_DNA"/>
</dbReference>